<protein>
    <recommendedName>
        <fullName evidence="4">Glycine zipper 2TM domain-containing protein</fullName>
    </recommendedName>
</protein>
<dbReference type="AlphaFoldDB" id="A0A933SHC3"/>
<accession>A0A933SHC3</accession>
<reference evidence="2" key="1">
    <citation type="submission" date="2020-07" db="EMBL/GenBank/DDBJ databases">
        <title>Huge and variable diversity of episymbiotic CPR bacteria and DPANN archaea in groundwater ecosystems.</title>
        <authorList>
            <person name="He C.Y."/>
            <person name="Keren R."/>
            <person name="Whittaker M."/>
            <person name="Farag I.F."/>
            <person name="Doudna J."/>
            <person name="Cate J.H.D."/>
            <person name="Banfield J.F."/>
        </authorList>
    </citation>
    <scope>NUCLEOTIDE SEQUENCE</scope>
    <source>
        <strain evidence="2">NC_groundwater_1813_Pr3_B-0.1um_71_17</strain>
    </source>
</reference>
<feature type="signal peptide" evidence="1">
    <location>
        <begin position="1"/>
        <end position="25"/>
    </location>
</feature>
<dbReference type="Proteomes" id="UP000696931">
    <property type="component" value="Unassembled WGS sequence"/>
</dbReference>
<proteinExistence type="predicted"/>
<sequence length="118" mass="12208">MKRLMLTLVLAAVLVMVAAPREARAENSFNEVAKTTVLGAAAGLVVGGAIAWLAEDGEPVKWGFVVGTFGGLAYGLAHQNSSSASLIELRRGTIGTGGLASVDRRNGSVQVRAIGLRF</sequence>
<organism evidence="2 3">
    <name type="scientific">Eiseniibacteriota bacterium</name>
    <dbReference type="NCBI Taxonomy" id="2212470"/>
    <lineage>
        <taxon>Bacteria</taxon>
        <taxon>Candidatus Eiseniibacteriota</taxon>
    </lineage>
</organism>
<dbReference type="EMBL" id="JACRIW010000090">
    <property type="protein sequence ID" value="MBI5170348.1"/>
    <property type="molecule type" value="Genomic_DNA"/>
</dbReference>
<evidence type="ECO:0000313" key="2">
    <source>
        <dbReference type="EMBL" id="MBI5170348.1"/>
    </source>
</evidence>
<keyword evidence="1" id="KW-0732">Signal</keyword>
<evidence type="ECO:0008006" key="4">
    <source>
        <dbReference type="Google" id="ProtNLM"/>
    </source>
</evidence>
<gene>
    <name evidence="2" type="ORF">HZA61_12740</name>
</gene>
<name>A0A933SHC3_UNCEI</name>
<evidence type="ECO:0000313" key="3">
    <source>
        <dbReference type="Proteomes" id="UP000696931"/>
    </source>
</evidence>
<feature type="chain" id="PRO_5037794666" description="Glycine zipper 2TM domain-containing protein" evidence="1">
    <location>
        <begin position="26"/>
        <end position="118"/>
    </location>
</feature>
<evidence type="ECO:0000256" key="1">
    <source>
        <dbReference type="SAM" id="SignalP"/>
    </source>
</evidence>
<comment type="caution">
    <text evidence="2">The sequence shown here is derived from an EMBL/GenBank/DDBJ whole genome shotgun (WGS) entry which is preliminary data.</text>
</comment>